<name>A0A8S8X855_9PROT</name>
<dbReference type="EMBL" id="BOPV01000001">
    <property type="protein sequence ID" value="GIL37961.1"/>
    <property type="molecule type" value="Genomic_DNA"/>
</dbReference>
<comment type="caution">
    <text evidence="2">The sequence shown here is derived from an EMBL/GenBank/DDBJ whole genome shotgun (WGS) entry which is preliminary data.</text>
</comment>
<dbReference type="Proteomes" id="UP000681075">
    <property type="component" value="Unassembled WGS sequence"/>
</dbReference>
<dbReference type="RefSeq" id="WP_420240869.1">
    <property type="nucleotide sequence ID" value="NZ_BOPV01000001.1"/>
</dbReference>
<dbReference type="InterPro" id="IPR011944">
    <property type="entry name" value="Steroid_delta5-4_isomerase"/>
</dbReference>
<protein>
    <recommendedName>
        <fullName evidence="1">SnoaL-like domain-containing protein</fullName>
    </recommendedName>
</protein>
<dbReference type="InterPro" id="IPR032710">
    <property type="entry name" value="NTF2-like_dom_sf"/>
</dbReference>
<evidence type="ECO:0000313" key="3">
    <source>
        <dbReference type="Proteomes" id="UP000681075"/>
    </source>
</evidence>
<accession>A0A8S8X855</accession>
<dbReference type="Gene3D" id="3.10.450.50">
    <property type="match status" value="1"/>
</dbReference>
<gene>
    <name evidence="2" type="ORF">TMPK1_01980</name>
</gene>
<proteinExistence type="predicted"/>
<sequence length="136" mass="15606">MIETLFERYARAVRAKDAASFLALYADEARVFDLWDRWSYDGVAARRRSIEDWFGSLGDETVEVRFDEVRITSNGDIAVAHAFTSFTAYASDGTALRSMQNRLSWGLQRRDDGWRIIHEHTSAPLIGETMEVQLVR</sequence>
<evidence type="ECO:0000259" key="1">
    <source>
        <dbReference type="Pfam" id="PF13474"/>
    </source>
</evidence>
<dbReference type="Pfam" id="PF13474">
    <property type="entry name" value="SnoaL_3"/>
    <property type="match status" value="1"/>
</dbReference>
<dbReference type="SUPFAM" id="SSF54427">
    <property type="entry name" value="NTF2-like"/>
    <property type="match status" value="1"/>
</dbReference>
<dbReference type="AlphaFoldDB" id="A0A8S8X855"/>
<evidence type="ECO:0000313" key="2">
    <source>
        <dbReference type="EMBL" id="GIL37961.1"/>
    </source>
</evidence>
<dbReference type="InterPro" id="IPR037401">
    <property type="entry name" value="SnoaL-like"/>
</dbReference>
<organism evidence="2 3">
    <name type="scientific">Roseiterribacter gracilis</name>
    <dbReference type="NCBI Taxonomy" id="2812848"/>
    <lineage>
        <taxon>Bacteria</taxon>
        <taxon>Pseudomonadati</taxon>
        <taxon>Pseudomonadota</taxon>
        <taxon>Alphaproteobacteria</taxon>
        <taxon>Rhodospirillales</taxon>
        <taxon>Roseiterribacteraceae</taxon>
        <taxon>Roseiterribacter</taxon>
    </lineage>
</organism>
<reference evidence="2" key="1">
    <citation type="submission" date="2021-02" db="EMBL/GenBank/DDBJ databases">
        <title>Genome sequence of Rhodospirillales sp. strain TMPK1 isolated from soil.</title>
        <authorList>
            <person name="Nakai R."/>
            <person name="Kusada H."/>
            <person name="Tamaki H."/>
        </authorList>
    </citation>
    <scope>NUCLEOTIDE SEQUENCE</scope>
    <source>
        <strain evidence="2">TMPK1</strain>
    </source>
</reference>
<keyword evidence="3" id="KW-1185">Reference proteome</keyword>
<dbReference type="NCBIfam" id="TIGR02246">
    <property type="entry name" value="SgcJ/EcaC family oxidoreductase"/>
    <property type="match status" value="1"/>
</dbReference>
<feature type="domain" description="SnoaL-like" evidence="1">
    <location>
        <begin position="2"/>
        <end position="125"/>
    </location>
</feature>